<reference evidence="3 4" key="1">
    <citation type="journal article" date="2016" name="Nat. Commun.">
        <title>Thousands of microbial genomes shed light on interconnected biogeochemical processes in an aquifer system.</title>
        <authorList>
            <person name="Anantharaman K."/>
            <person name="Brown C.T."/>
            <person name="Hug L.A."/>
            <person name="Sharon I."/>
            <person name="Castelle C.J."/>
            <person name="Probst A.J."/>
            <person name="Thomas B.C."/>
            <person name="Singh A."/>
            <person name="Wilkins M.J."/>
            <person name="Karaoz U."/>
            <person name="Brodie E.L."/>
            <person name="Williams K.H."/>
            <person name="Hubbard S.S."/>
            <person name="Banfield J.F."/>
        </authorList>
    </citation>
    <scope>NUCLEOTIDE SEQUENCE [LARGE SCALE GENOMIC DNA]</scope>
</reference>
<sequence length="940" mass="101277">MIKKVCSLIIIFTIFMISLSVAVDTTTTTDTSTTTTITTTTTSTDTTTTTIPLPTKYTITATAGPNGKIRPKGKIVIKAGGGKSFTAIPKNNTYYPIINLNGQTVKIGNPGKQLVYKLKNVSSNGIIEAQFIKKKKTFADSVSITITGLGESIKVTNTTPATFVGVAQSDAGISVVKYFNDTNGKSGKATGTTEWSASIILQEGDNKLRFLAIADDNSENEISTIVTYYPSLDFTTPLSFFKTSQVYNSETGKYETLKESISALYVNDSTNVIFVIGLGNTTDAVVKLYQTDANGENPVELGEMKDDGVSPDEIQGDGNFTISQSLSPTEEGFLYYRVGVTKGETTYSSETISIWVTSHFTSEQVDNAVSIADSAEEIFNDAIANKKNFKQAAEEVKNTLKDDLSIGAVNTTGTGGVWWVTNDGILGLYHPTKAGQRSGSSRSGEKSSQVSSATPTKGTNSDVKYYPPEYLQDRSKYAPSYWSKLTGIGKSAKFSIAAAEKKDQIKSTKGILISPYINNPNTTANFGNTDDYYGPWQAIKDKKSCALYATKEVVNNGSINVSVDTFKNLSDYGYIHVSTHGDNYFEGLLGIWKEAWGPNDFLKGALSQVVILTGVKVPKKEDGTFDITGYEADIKAKRIAISPSGTVSLLPKFFSDYIGSLPNSLVVLGACRSMYNNSMANVFLSKGAGAVIGFSDYVNSAYARNTTTKIINDMFDDKTVSQSVANAISTYGASDADADPAYLYYTGNSNLVLSSGELENAGFEDGVLTPWVSAGDGRIITQLGGTSPTEGSFMGIISTGLGYTTSSGSIEQEFCSSSKLSTISFDWNFFSEEFIEYCNSQYQDAFVVKISVYDDATATWGAEDVLFSRNVDSLCGSVSQSDVSFDRGGVYNTGWMINEVLDVSAYAGKHLKIKFYATDIGDSIYDTAILFDNITITDAP</sequence>
<organism evidence="3 4">
    <name type="scientific">Candidatus Schekmanbacteria bacterium RIFCSPLOWO2_12_FULL_38_15</name>
    <dbReference type="NCBI Taxonomy" id="1817883"/>
    <lineage>
        <taxon>Bacteria</taxon>
        <taxon>Candidatus Schekmaniibacteriota</taxon>
    </lineage>
</organism>
<dbReference type="EMBL" id="MGDI01000031">
    <property type="protein sequence ID" value="OGL52511.1"/>
    <property type="molecule type" value="Genomic_DNA"/>
</dbReference>
<feature type="chain" id="PRO_5009532364" description="Gingipain domain-containing protein" evidence="2">
    <location>
        <begin position="23"/>
        <end position="940"/>
    </location>
</feature>
<comment type="caution">
    <text evidence="3">The sequence shown here is derived from an EMBL/GenBank/DDBJ whole genome shotgun (WGS) entry which is preliminary data.</text>
</comment>
<evidence type="ECO:0000256" key="2">
    <source>
        <dbReference type="SAM" id="SignalP"/>
    </source>
</evidence>
<feature type="signal peptide" evidence="2">
    <location>
        <begin position="1"/>
        <end position="22"/>
    </location>
</feature>
<evidence type="ECO:0000313" key="3">
    <source>
        <dbReference type="EMBL" id="OGL52511.1"/>
    </source>
</evidence>
<protein>
    <recommendedName>
        <fullName evidence="5">Gingipain domain-containing protein</fullName>
    </recommendedName>
</protein>
<gene>
    <name evidence="3" type="ORF">A3G31_11030</name>
</gene>
<evidence type="ECO:0000313" key="4">
    <source>
        <dbReference type="Proteomes" id="UP000178082"/>
    </source>
</evidence>
<dbReference type="Proteomes" id="UP000178082">
    <property type="component" value="Unassembled WGS sequence"/>
</dbReference>
<name>A0A1F7SFJ8_9BACT</name>
<feature type="compositionally biased region" description="Low complexity" evidence="1">
    <location>
        <begin position="435"/>
        <end position="452"/>
    </location>
</feature>
<accession>A0A1F7SFJ8</accession>
<dbReference type="STRING" id="1817883.A3G31_11030"/>
<feature type="compositionally biased region" description="Polar residues" evidence="1">
    <location>
        <begin position="453"/>
        <end position="462"/>
    </location>
</feature>
<evidence type="ECO:0008006" key="5">
    <source>
        <dbReference type="Google" id="ProtNLM"/>
    </source>
</evidence>
<dbReference type="AlphaFoldDB" id="A0A1F7SFJ8"/>
<evidence type="ECO:0000256" key="1">
    <source>
        <dbReference type="SAM" id="MobiDB-lite"/>
    </source>
</evidence>
<feature type="region of interest" description="Disordered" evidence="1">
    <location>
        <begin position="433"/>
        <end position="466"/>
    </location>
</feature>
<proteinExistence type="predicted"/>
<keyword evidence="2" id="KW-0732">Signal</keyword>